<dbReference type="InterPro" id="IPR017853">
    <property type="entry name" value="GH"/>
</dbReference>
<dbReference type="Proteomes" id="UP000194159">
    <property type="component" value="Chromosome"/>
</dbReference>
<accession>A0AAN1BHH3</accession>
<dbReference type="AlphaFoldDB" id="A0AAN1BHH3"/>
<protein>
    <submittedName>
        <fullName evidence="1">Glycoside hydrolase domain-containing protein</fullName>
    </submittedName>
</protein>
<proteinExistence type="predicted"/>
<evidence type="ECO:0000313" key="2">
    <source>
        <dbReference type="Proteomes" id="UP000194159"/>
    </source>
</evidence>
<name>A0AAN1BHH3_RHIET</name>
<keyword evidence="1" id="KW-0378">Hydrolase</keyword>
<evidence type="ECO:0000313" key="1">
    <source>
        <dbReference type="EMBL" id="ARQ11388.1"/>
    </source>
</evidence>
<dbReference type="EMBL" id="CP020906">
    <property type="protein sequence ID" value="ARQ11388.1"/>
    <property type="molecule type" value="Genomic_DNA"/>
</dbReference>
<organism evidence="1 2">
    <name type="scientific">Rhizobium etli</name>
    <dbReference type="NCBI Taxonomy" id="29449"/>
    <lineage>
        <taxon>Bacteria</taxon>
        <taxon>Pseudomonadati</taxon>
        <taxon>Pseudomonadota</taxon>
        <taxon>Alphaproteobacteria</taxon>
        <taxon>Hyphomicrobiales</taxon>
        <taxon>Rhizobiaceae</taxon>
        <taxon>Rhizobium/Agrobacterium group</taxon>
        <taxon>Rhizobium</taxon>
    </lineage>
</organism>
<dbReference type="Gene3D" id="3.20.20.80">
    <property type="entry name" value="Glycosidases"/>
    <property type="match status" value="1"/>
</dbReference>
<dbReference type="SUPFAM" id="SSF51445">
    <property type="entry name" value="(Trans)glycosidases"/>
    <property type="match status" value="1"/>
</dbReference>
<dbReference type="GO" id="GO:0016787">
    <property type="term" value="F:hydrolase activity"/>
    <property type="evidence" value="ECO:0007669"/>
    <property type="project" value="UniProtKB-KW"/>
</dbReference>
<reference evidence="1 2" key="1">
    <citation type="submission" date="2017-04" db="EMBL/GenBank/DDBJ databases">
        <title>Complete genome sequences of Rhizobium genomic linages associated to common bean (phaseolus vulgaris).</title>
        <authorList>
            <person name="Santamaria R.I."/>
            <person name="Bustos P."/>
            <person name="Perez-Carrascal O."/>
            <person name="Martinez-Flores I."/>
            <person name="Juarez S."/>
            <person name="Lozano L."/>
            <person name="Miranda F."/>
            <person name="Vinuesa P."/>
            <person name="Martinez-Romero E."/>
            <person name="Cevallos M.A."/>
            <person name="Romero D."/>
            <person name="Davila G."/>
            <person name="Gonzalez V."/>
        </authorList>
    </citation>
    <scope>NUCLEOTIDE SEQUENCE [LARGE SCALE GENOMIC DNA]</scope>
    <source>
        <strain evidence="1 2">NXC12</strain>
    </source>
</reference>
<gene>
    <name evidence="1" type="ORF">NXC12_CH03406</name>
</gene>
<dbReference type="RefSeq" id="WP_020922077.1">
    <property type="nucleotide sequence ID" value="NZ_CP020906.1"/>
</dbReference>
<sequence length="134" mass="15035">MPNRSSSWYEEAVICSIDVEKFADGNSDGIGDFVALTEKLTYLSELDEACLKVRPEDMDDHVRISADRQHDVEWPKADVAMGFEEIYIHNVGRNQREFIEIYEREAPPVFRSGATAAASDLSIRGNLKGRPGIS</sequence>